<comment type="subcellular location">
    <subcellularLocation>
        <location evidence="1">Cytoplasm</location>
    </subcellularLocation>
</comment>
<dbReference type="InterPro" id="IPR037257">
    <property type="entry name" value="T2SS_E_N_sf"/>
</dbReference>
<organism evidence="7 8">
    <name type="scientific">Vreelandella nanhaiensis</name>
    <dbReference type="NCBI Taxonomy" id="1258546"/>
    <lineage>
        <taxon>Bacteria</taxon>
        <taxon>Pseudomonadati</taxon>
        <taxon>Pseudomonadota</taxon>
        <taxon>Gammaproteobacteria</taxon>
        <taxon>Oceanospirillales</taxon>
        <taxon>Halomonadaceae</taxon>
        <taxon>Vreelandella</taxon>
    </lineage>
</organism>
<name>A0A433KQA3_9GAMM</name>
<keyword evidence="4" id="KW-0547">Nucleotide-binding</keyword>
<dbReference type="SUPFAM" id="SSF160246">
    <property type="entry name" value="EspE N-terminal domain-like"/>
    <property type="match status" value="1"/>
</dbReference>
<dbReference type="GO" id="GO:0009297">
    <property type="term" value="P:pilus assembly"/>
    <property type="evidence" value="ECO:0007669"/>
    <property type="project" value="InterPro"/>
</dbReference>
<sequence length="564" mass="62244">MNTQGLATRFVKLDLLTPEQVSDAQAAAKNLNISLLHYVVEHQWVSTISAASAAAKEYGLPLIDLEAIALDALPPASQFPARLLKSLNVLPLSYNGQHLTVAITCPSLLAQFQELKFAVDATRIEGVLAPMDQLTTTLNSYLAHGKYASLDHIQDITVSATAIDSDDLPLEENMQNVEDGPVVEFVNKVLMDAIDRSASDIHFEPYEHQYRIRFRIDGVLIEIAQPPLSMRNQIAARLKIMARLDISERRVPQDGAIKLKLSHDRSLDIRINSLPTVYGEKIVLRLLDPAAIQLSIDQLGLTNTQQALYEQALKQPQGMILVTGPTGSGKTVSLYTGITLLNKVERNICTAEDPVEIKVSGINQVNVLPKIGLDFANALRAFLRQDPDVIMVGEIRDLETAEIAVKAAQTGHLVLSTVHTNSAAQTLTRLSNIGVSPFNIASSVSLIIAQRLARKLCNYCKTTADIPFEALLNEGFSEHEIEQATLYRPVGCRKCTHGYQGRVGIYEVVPISEAMRQRIMHNESAIEIEQQARNEDHHSLRRSGLHYVLQGATSLEEINRVIKE</sequence>
<dbReference type="GO" id="GO:0016887">
    <property type="term" value="F:ATP hydrolysis activity"/>
    <property type="evidence" value="ECO:0007669"/>
    <property type="project" value="InterPro"/>
</dbReference>
<gene>
    <name evidence="7" type="primary">pilB</name>
    <name evidence="7" type="ORF">ELY38_10120</name>
</gene>
<evidence type="ECO:0000313" key="7">
    <source>
        <dbReference type="EMBL" id="RUR31799.1"/>
    </source>
</evidence>
<dbReference type="PANTHER" id="PTHR30258:SF1">
    <property type="entry name" value="PROTEIN TRANSPORT PROTEIN HOFB HOMOLOG"/>
    <property type="match status" value="1"/>
</dbReference>
<dbReference type="FunFam" id="3.40.50.300:FF:000398">
    <property type="entry name" value="Type IV pilus assembly ATPase PilB"/>
    <property type="match status" value="1"/>
</dbReference>
<dbReference type="CDD" id="cd01129">
    <property type="entry name" value="PulE-GspE-like"/>
    <property type="match status" value="1"/>
</dbReference>
<evidence type="ECO:0000256" key="1">
    <source>
        <dbReference type="ARBA" id="ARBA00004496"/>
    </source>
</evidence>
<dbReference type="EMBL" id="RZHF01000014">
    <property type="protein sequence ID" value="RUR31799.1"/>
    <property type="molecule type" value="Genomic_DNA"/>
</dbReference>
<dbReference type="Proteomes" id="UP000287023">
    <property type="component" value="Unassembled WGS sequence"/>
</dbReference>
<proteinExistence type="inferred from homology"/>
<dbReference type="PANTHER" id="PTHR30258">
    <property type="entry name" value="TYPE II SECRETION SYSTEM PROTEIN GSPE-RELATED"/>
    <property type="match status" value="1"/>
</dbReference>
<dbReference type="InterPro" id="IPR007831">
    <property type="entry name" value="T2SS_GspE_N"/>
</dbReference>
<evidence type="ECO:0000259" key="6">
    <source>
        <dbReference type="PROSITE" id="PS00662"/>
    </source>
</evidence>
<protein>
    <submittedName>
        <fullName evidence="7">Type IV-A pilus assembly ATPase PilB</fullName>
    </submittedName>
</protein>
<dbReference type="InterPro" id="IPR027417">
    <property type="entry name" value="P-loop_NTPase"/>
</dbReference>
<dbReference type="GO" id="GO:0005886">
    <property type="term" value="C:plasma membrane"/>
    <property type="evidence" value="ECO:0007669"/>
    <property type="project" value="TreeGrafter"/>
</dbReference>
<dbReference type="RefSeq" id="WP_127061894.1">
    <property type="nucleotide sequence ID" value="NZ_RZHF01000014.1"/>
</dbReference>
<dbReference type="InterPro" id="IPR001482">
    <property type="entry name" value="T2SS/T4SS_dom"/>
</dbReference>
<dbReference type="Pfam" id="PF05157">
    <property type="entry name" value="MshEN"/>
    <property type="match status" value="1"/>
</dbReference>
<dbReference type="AlphaFoldDB" id="A0A433KQA3"/>
<keyword evidence="3" id="KW-0963">Cytoplasm</keyword>
<comment type="caution">
    <text evidence="7">The sequence shown here is derived from an EMBL/GenBank/DDBJ whole genome shotgun (WGS) entry which is preliminary data.</text>
</comment>
<evidence type="ECO:0000313" key="8">
    <source>
        <dbReference type="Proteomes" id="UP000287023"/>
    </source>
</evidence>
<dbReference type="OrthoDB" id="9776961at2"/>
<evidence type="ECO:0000256" key="2">
    <source>
        <dbReference type="ARBA" id="ARBA00006611"/>
    </source>
</evidence>
<keyword evidence="8" id="KW-1185">Reference proteome</keyword>
<feature type="domain" description="Bacterial type II secretion system protein E" evidence="6">
    <location>
        <begin position="383"/>
        <end position="397"/>
    </location>
</feature>
<dbReference type="FunFam" id="3.30.450.90:FF:000001">
    <property type="entry name" value="Type II secretion system ATPase GspE"/>
    <property type="match status" value="1"/>
</dbReference>
<dbReference type="PROSITE" id="PS00662">
    <property type="entry name" value="T2SP_E"/>
    <property type="match status" value="1"/>
</dbReference>
<reference evidence="7 8" key="1">
    <citation type="submission" date="2018-12" db="EMBL/GenBank/DDBJ databases">
        <title>three novel Halomonas strain isolated from plants.</title>
        <authorList>
            <person name="Sun C."/>
        </authorList>
    </citation>
    <scope>NUCLEOTIDE SEQUENCE [LARGE SCALE GENOMIC DNA]</scope>
    <source>
        <strain evidence="7 8">JCM 18142</strain>
    </source>
</reference>
<keyword evidence="5" id="KW-0067">ATP-binding</keyword>
<dbReference type="SUPFAM" id="SSF52540">
    <property type="entry name" value="P-loop containing nucleoside triphosphate hydrolases"/>
    <property type="match status" value="1"/>
</dbReference>
<dbReference type="NCBIfam" id="TIGR02538">
    <property type="entry name" value="type_IV_pilB"/>
    <property type="match status" value="1"/>
</dbReference>
<dbReference type="Gene3D" id="3.30.450.90">
    <property type="match status" value="1"/>
</dbReference>
<dbReference type="Pfam" id="PF00437">
    <property type="entry name" value="T2SSE"/>
    <property type="match status" value="1"/>
</dbReference>
<dbReference type="GO" id="GO:0005737">
    <property type="term" value="C:cytoplasm"/>
    <property type="evidence" value="ECO:0007669"/>
    <property type="project" value="UniProtKB-SubCell"/>
</dbReference>
<dbReference type="Gene3D" id="3.30.300.160">
    <property type="entry name" value="Type II secretion system, protein E, N-terminal domain"/>
    <property type="match status" value="1"/>
</dbReference>
<evidence type="ECO:0000256" key="3">
    <source>
        <dbReference type="ARBA" id="ARBA00022490"/>
    </source>
</evidence>
<dbReference type="InterPro" id="IPR013374">
    <property type="entry name" value="ATPase_typ4_pilus-assembl_PilB"/>
</dbReference>
<evidence type="ECO:0000256" key="5">
    <source>
        <dbReference type="ARBA" id="ARBA00022840"/>
    </source>
</evidence>
<dbReference type="Gene3D" id="3.40.50.300">
    <property type="entry name" value="P-loop containing nucleotide triphosphate hydrolases"/>
    <property type="match status" value="1"/>
</dbReference>
<accession>A0A433KQA3</accession>
<dbReference type="GO" id="GO:0005524">
    <property type="term" value="F:ATP binding"/>
    <property type="evidence" value="ECO:0007669"/>
    <property type="project" value="UniProtKB-KW"/>
</dbReference>
<evidence type="ECO:0000256" key="4">
    <source>
        <dbReference type="ARBA" id="ARBA00022741"/>
    </source>
</evidence>
<comment type="similarity">
    <text evidence="2">Belongs to the GSP E family.</text>
</comment>